<dbReference type="AlphaFoldDB" id="A0A0R3WUC7"/>
<keyword evidence="3" id="KW-1185">Reference proteome</keyword>
<evidence type="ECO:0000256" key="1">
    <source>
        <dbReference type="SAM" id="MobiDB-lite"/>
    </source>
</evidence>
<dbReference type="Proteomes" id="UP000274429">
    <property type="component" value="Unassembled WGS sequence"/>
</dbReference>
<name>A0A0R3WUC7_HYDTA</name>
<proteinExistence type="predicted"/>
<evidence type="ECO:0000313" key="3">
    <source>
        <dbReference type="Proteomes" id="UP000274429"/>
    </source>
</evidence>
<sequence length="139" mass="15330">MEEYDLKTTASISPSTSSLATVDTSSVSSHRPPQRRPLASQRTSMSASRRQRKGSLGHPAAPPMAYNSAKPDEAEEGVDDELLQRPPTPDLRRIDLDLSDLSDGLRVLLIEDTHLRAGTLYLGRYQHILYTALAYPLLS</sequence>
<dbReference type="WBParaSite" id="TTAC_0000436701-mRNA-1">
    <property type="protein sequence ID" value="TTAC_0000436701-mRNA-1"/>
    <property type="gene ID" value="TTAC_0000436701"/>
</dbReference>
<evidence type="ECO:0000313" key="2">
    <source>
        <dbReference type="EMBL" id="VDM24731.1"/>
    </source>
</evidence>
<evidence type="ECO:0000313" key="4">
    <source>
        <dbReference type="WBParaSite" id="TTAC_0000436701-mRNA-1"/>
    </source>
</evidence>
<reference evidence="2 3" key="2">
    <citation type="submission" date="2018-11" db="EMBL/GenBank/DDBJ databases">
        <authorList>
            <consortium name="Pathogen Informatics"/>
        </authorList>
    </citation>
    <scope>NUCLEOTIDE SEQUENCE [LARGE SCALE GENOMIC DNA]</scope>
</reference>
<feature type="compositionally biased region" description="Polar residues" evidence="1">
    <location>
        <begin position="8"/>
        <end position="31"/>
    </location>
</feature>
<dbReference type="EMBL" id="UYWX01004210">
    <property type="protein sequence ID" value="VDM24731.1"/>
    <property type="molecule type" value="Genomic_DNA"/>
</dbReference>
<organism evidence="4">
    <name type="scientific">Hydatigena taeniaeformis</name>
    <name type="common">Feline tapeworm</name>
    <name type="synonym">Taenia taeniaeformis</name>
    <dbReference type="NCBI Taxonomy" id="6205"/>
    <lineage>
        <taxon>Eukaryota</taxon>
        <taxon>Metazoa</taxon>
        <taxon>Spiralia</taxon>
        <taxon>Lophotrochozoa</taxon>
        <taxon>Platyhelminthes</taxon>
        <taxon>Cestoda</taxon>
        <taxon>Eucestoda</taxon>
        <taxon>Cyclophyllidea</taxon>
        <taxon>Taeniidae</taxon>
        <taxon>Hydatigera</taxon>
    </lineage>
</organism>
<gene>
    <name evidence="2" type="ORF">TTAC_LOCUS4352</name>
</gene>
<feature type="region of interest" description="Disordered" evidence="1">
    <location>
        <begin position="1"/>
        <end position="88"/>
    </location>
</feature>
<accession>A0A0R3WUC7</accession>
<reference evidence="4" key="1">
    <citation type="submission" date="2017-02" db="UniProtKB">
        <authorList>
            <consortium name="WormBaseParasite"/>
        </authorList>
    </citation>
    <scope>IDENTIFICATION</scope>
</reference>
<dbReference type="STRING" id="6205.A0A0R3WUC7"/>
<protein>
    <submittedName>
        <fullName evidence="2 4">Uncharacterized protein</fullName>
    </submittedName>
</protein>